<evidence type="ECO:0000256" key="3">
    <source>
        <dbReference type="SAM" id="MobiDB-lite"/>
    </source>
</evidence>
<dbReference type="InterPro" id="IPR024626">
    <property type="entry name" value="Kri1-like_C"/>
</dbReference>
<evidence type="ECO:0000256" key="2">
    <source>
        <dbReference type="SAM" id="Coils"/>
    </source>
</evidence>
<evidence type="ECO:0000313" key="6">
    <source>
        <dbReference type="Proteomes" id="UP001604277"/>
    </source>
</evidence>
<comment type="similarity">
    <text evidence="1">Belongs to the KRI1 family.</text>
</comment>
<comment type="caution">
    <text evidence="5">The sequence shown here is derived from an EMBL/GenBank/DDBJ whole genome shotgun (WGS) entry which is preliminary data.</text>
</comment>
<feature type="region of interest" description="Disordered" evidence="3">
    <location>
        <begin position="235"/>
        <end position="260"/>
    </location>
</feature>
<evidence type="ECO:0000313" key="5">
    <source>
        <dbReference type="EMBL" id="KAL2459059.1"/>
    </source>
</evidence>
<feature type="compositionally biased region" description="Basic and acidic residues" evidence="3">
    <location>
        <begin position="158"/>
        <end position="167"/>
    </location>
</feature>
<feature type="region of interest" description="Disordered" evidence="3">
    <location>
        <begin position="87"/>
        <end position="109"/>
    </location>
</feature>
<protein>
    <submittedName>
        <fullName evidence="5">KRR1 family protein</fullName>
    </submittedName>
</protein>
<feature type="region of interest" description="Disordered" evidence="3">
    <location>
        <begin position="338"/>
        <end position="362"/>
    </location>
</feature>
<sequence length="713" mass="83643">MHPPASFFVLDKALKKSVISYEKPKNLRKVGKPKEKNVSMKLFDDDSNELDSGISKIEINEAFARRYEHNKKREDLQRLHEMEKKGVVSFRDEDSEVSSSEEEEDILKPSKKQDLEFFDALIKVKKQDPLLKTKEAKLFFSNSESMSEDENDNNNENQKLDNNNDGRKGKKPMYLKDVVSKHLIEEGPEFDDNDDDVELNNRNSDGNVKVKSYLEEQEESKREFLKEFEEAANVEDEEGDFLRIKTGNGEEDEDDDDGEIGKKLDVIFGEDENLDENMKFFKDFFGNNLWFDNGKNNKIADEDVGFSEDEEEIEKQEDFERGINFRFEKNAGDRVMGHSRKVEGSVRKKENARKFQRERKEERMVQAEFERNEELKHLKNLKKKEIKEKMQKIREVAGIGEDGTCLLDEDDLEEEFDPQEYDRKMKEAFDNKYYDAEDVNPEFGSGSDEDVAEYEKPDFDEEDRLLGLQNGWDEAKETRDGFLSARQRILESKVDGKDESELLEDEGSDPQEGKRKRKRKPSEVEKAVREQLMEEYYKLDYEDTIGDLKTRFKYKPVKSKRFGLSSEEILMMDDKELNQYVSLKKLAPYREKEWKVPRIKTYQQKQRNKGLLEGETSNTNNKDNNKTRRNGLEKPKVVGVAENEKSKMEESNGDTTNLSRRSKRRHRQAELKLSRSRLMAYEKIHSKPKSTKHQSREWTKGFASQIQTNSMRA</sequence>
<feature type="compositionally biased region" description="Acidic residues" evidence="3">
    <location>
        <begin position="93"/>
        <end position="105"/>
    </location>
</feature>
<feature type="region of interest" description="Disordered" evidence="3">
    <location>
        <begin position="432"/>
        <end position="472"/>
    </location>
</feature>
<dbReference type="Pfam" id="PF12936">
    <property type="entry name" value="Kri1_C"/>
    <property type="match status" value="1"/>
</dbReference>
<keyword evidence="2" id="KW-0175">Coiled coil</keyword>
<dbReference type="Proteomes" id="UP001604277">
    <property type="component" value="Unassembled WGS sequence"/>
</dbReference>
<feature type="coiled-coil region" evidence="2">
    <location>
        <begin position="364"/>
        <end position="392"/>
    </location>
</feature>
<organism evidence="5 6">
    <name type="scientific">Forsythia ovata</name>
    <dbReference type="NCBI Taxonomy" id="205694"/>
    <lineage>
        <taxon>Eukaryota</taxon>
        <taxon>Viridiplantae</taxon>
        <taxon>Streptophyta</taxon>
        <taxon>Embryophyta</taxon>
        <taxon>Tracheophyta</taxon>
        <taxon>Spermatophyta</taxon>
        <taxon>Magnoliopsida</taxon>
        <taxon>eudicotyledons</taxon>
        <taxon>Gunneridae</taxon>
        <taxon>Pentapetalae</taxon>
        <taxon>asterids</taxon>
        <taxon>lamiids</taxon>
        <taxon>Lamiales</taxon>
        <taxon>Oleaceae</taxon>
        <taxon>Forsythieae</taxon>
        <taxon>Forsythia</taxon>
    </lineage>
</organism>
<dbReference type="AlphaFoldDB" id="A0ABD1P5Y0"/>
<reference evidence="6" key="1">
    <citation type="submission" date="2024-07" db="EMBL/GenBank/DDBJ databases">
        <title>Two chromosome-level genome assemblies of Korean endemic species Abeliophyllum distichum and Forsythia ovata (Oleaceae).</title>
        <authorList>
            <person name="Jang H."/>
        </authorList>
    </citation>
    <scope>NUCLEOTIDE SEQUENCE [LARGE SCALE GENOMIC DNA]</scope>
</reference>
<evidence type="ECO:0000259" key="4">
    <source>
        <dbReference type="Pfam" id="PF12936"/>
    </source>
</evidence>
<feature type="domain" description="Kri1-like C-terminal" evidence="4">
    <location>
        <begin position="530"/>
        <end position="610"/>
    </location>
</feature>
<feature type="region of interest" description="Disordered" evidence="3">
    <location>
        <begin position="494"/>
        <end position="526"/>
    </location>
</feature>
<feature type="compositionally biased region" description="Polar residues" evidence="3">
    <location>
        <begin position="702"/>
        <end position="713"/>
    </location>
</feature>
<accession>A0ABD1P5Y0</accession>
<keyword evidence="6" id="KW-1185">Reference proteome</keyword>
<feature type="region of interest" description="Disordered" evidence="3">
    <location>
        <begin position="600"/>
        <end position="713"/>
    </location>
</feature>
<dbReference type="Pfam" id="PF05178">
    <property type="entry name" value="Kri1"/>
    <property type="match status" value="1"/>
</dbReference>
<feature type="region of interest" description="Disordered" evidence="3">
    <location>
        <begin position="141"/>
        <end position="206"/>
    </location>
</feature>
<proteinExistence type="inferred from homology"/>
<feature type="compositionally biased region" description="Acidic residues" evidence="3">
    <location>
        <begin position="186"/>
        <end position="198"/>
    </location>
</feature>
<feature type="compositionally biased region" description="Basic and acidic residues" evidence="3">
    <location>
        <begin position="623"/>
        <end position="650"/>
    </location>
</feature>
<feature type="compositionally biased region" description="Acidic residues" evidence="3">
    <location>
        <begin position="447"/>
        <end position="463"/>
    </location>
</feature>
<dbReference type="EMBL" id="JBFOLJ010000025">
    <property type="protein sequence ID" value="KAL2459059.1"/>
    <property type="molecule type" value="Genomic_DNA"/>
</dbReference>
<dbReference type="InterPro" id="IPR018034">
    <property type="entry name" value="Kri1"/>
</dbReference>
<gene>
    <name evidence="5" type="ORF">Fot_55345</name>
</gene>
<name>A0ABD1P5Y0_9LAMI</name>
<dbReference type="PANTHER" id="PTHR14490">
    <property type="entry name" value="ZINC FINGER, ZZ TYPE"/>
    <property type="match status" value="1"/>
</dbReference>
<evidence type="ECO:0000256" key="1">
    <source>
        <dbReference type="ARBA" id="ARBA00007473"/>
    </source>
</evidence>
<dbReference type="PANTHER" id="PTHR14490:SF5">
    <property type="entry name" value="PROTEIN KRI1 HOMOLOG"/>
    <property type="match status" value="1"/>
</dbReference>
<feature type="compositionally biased region" description="Acidic residues" evidence="3">
    <location>
        <begin position="249"/>
        <end position="258"/>
    </location>
</feature>